<dbReference type="Pfam" id="PF13483">
    <property type="entry name" value="Lactamase_B_3"/>
    <property type="match status" value="1"/>
</dbReference>
<dbReference type="Gene3D" id="3.60.15.10">
    <property type="entry name" value="Ribonuclease Z/Hydroxyacylglutathione hydrolase-like"/>
    <property type="match status" value="1"/>
</dbReference>
<name>A0A6J4Q3B6_9ACTN</name>
<organism evidence="1">
    <name type="scientific">uncultured Rubrobacteraceae bacterium</name>
    <dbReference type="NCBI Taxonomy" id="349277"/>
    <lineage>
        <taxon>Bacteria</taxon>
        <taxon>Bacillati</taxon>
        <taxon>Actinomycetota</taxon>
        <taxon>Rubrobacteria</taxon>
        <taxon>Rubrobacterales</taxon>
        <taxon>Rubrobacteraceae</taxon>
        <taxon>environmental samples</taxon>
    </lineage>
</organism>
<evidence type="ECO:0000313" key="1">
    <source>
        <dbReference type="EMBL" id="CAA9426946.1"/>
    </source>
</evidence>
<dbReference type="EMBL" id="CADCUZ010000113">
    <property type="protein sequence ID" value="CAA9426946.1"/>
    <property type="molecule type" value="Genomic_DNA"/>
</dbReference>
<dbReference type="SUPFAM" id="SSF56281">
    <property type="entry name" value="Metallo-hydrolase/oxidoreductase"/>
    <property type="match status" value="1"/>
</dbReference>
<sequence length="91" mass="10172">MRVRFIRLATFVFEAGGAGVMFDPMLGHAGTAEPVTNTPNQRRNPLVDLPLSDEETTALLQEINVVLVTYTHVDHWNPRAEDLIFKDAPIL</sequence>
<reference evidence="1" key="1">
    <citation type="submission" date="2020-02" db="EMBL/GenBank/DDBJ databases">
        <authorList>
            <person name="Meier V. D."/>
        </authorList>
    </citation>
    <scope>NUCLEOTIDE SEQUENCE</scope>
    <source>
        <strain evidence="1">AVDCRST_MAG55</strain>
    </source>
</reference>
<feature type="non-terminal residue" evidence="1">
    <location>
        <position position="91"/>
    </location>
</feature>
<evidence type="ECO:0008006" key="2">
    <source>
        <dbReference type="Google" id="ProtNLM"/>
    </source>
</evidence>
<gene>
    <name evidence="1" type="ORF">AVDCRST_MAG55-2376</name>
</gene>
<accession>A0A6J4Q3B6</accession>
<dbReference type="InterPro" id="IPR036866">
    <property type="entry name" value="RibonucZ/Hydroxyglut_hydro"/>
</dbReference>
<proteinExistence type="predicted"/>
<protein>
    <recommendedName>
        <fullName evidence="2">Metallo-beta-lactamase domain-containing protein</fullName>
    </recommendedName>
</protein>
<dbReference type="AlphaFoldDB" id="A0A6J4Q3B6"/>